<dbReference type="PANTHER" id="PTHR32046">
    <property type="entry name" value="G DOMAIN-CONTAINING PROTEIN"/>
    <property type="match status" value="1"/>
</dbReference>
<evidence type="ECO:0000313" key="5">
    <source>
        <dbReference type="Proteomes" id="UP000677054"/>
    </source>
</evidence>
<dbReference type="OrthoDB" id="2386367at2759"/>
<dbReference type="InterPro" id="IPR027417">
    <property type="entry name" value="P-loop_NTPase"/>
</dbReference>
<dbReference type="AlphaFoldDB" id="A0A7R9A060"/>
<evidence type="ECO:0000259" key="3">
    <source>
        <dbReference type="Pfam" id="PF00735"/>
    </source>
</evidence>
<reference evidence="4" key="1">
    <citation type="submission" date="2020-11" db="EMBL/GenBank/DDBJ databases">
        <authorList>
            <person name="Tran Van P."/>
        </authorList>
    </citation>
    <scope>NUCLEOTIDE SEQUENCE</scope>
</reference>
<name>A0A7R9A060_9CRUS</name>
<keyword evidence="1" id="KW-0547">Nucleotide-binding</keyword>
<feature type="coiled-coil region" evidence="2">
    <location>
        <begin position="494"/>
        <end position="527"/>
    </location>
</feature>
<proteinExistence type="inferred from homology"/>
<accession>A0A7R9A060</accession>
<dbReference type="Gene3D" id="3.40.50.300">
    <property type="entry name" value="P-loop containing nucleotide triphosphate hydrolases"/>
    <property type="match status" value="1"/>
</dbReference>
<sequence length="621" mass="71872">MIAPKVFLQQLNNLIRAKTMALNYDEGELMATEMIQRTDTRISKEVEGRPYEKRLEVLVLYKRKRRKEEDNGVRSGIAMRRFVHRASMLETSAQRPDDPLFIRRRPCRGKVSPQLRLPSLSKRFEEYSPYYNLVLGDTLRRSFEVEFTVADVREPIQGADFFKHNPLLIDVSRRCLVDSETHLSVKVAEMFDVTAPRPTPTISFSIKTTGVPKPVRAYRLIPDKAQAAMEEIANEIRLGRMDVDGRQMEWLKGNSILRDDGKEGVDLYDVQMKTVFKENGLEKCVIGKSSFVNALFNYAVGVTYDDDFRFIIASSPNETNQEESQTKTVTAYSLGMQDIKGSRFRWALTIVDTPGFGDTGGIEEDRSNWQKIRKLFENGTLGLNRLHVIVFVVPATQVRINAREETLYSEITAMFGKDFVKHNFHILVTWALLQRRRPQVIASLEAAGVPTNKYFIVELGTFMEKTDKKAWEVQQKTLKNFCDCLEEGLKPVSLQLTKENLENLDNIENNLRQLKILLKERDKEEEKHGMIVRLHDAFKGHKRAAIQPYMPYVREFFEIMSEDSGVKSKSKKSELGFSTYEEGLEKMRKRYLQESQKKKSWMHTMLIIRNNLRSEHILNVK</sequence>
<evidence type="ECO:0000256" key="2">
    <source>
        <dbReference type="SAM" id="Coils"/>
    </source>
</evidence>
<dbReference type="Pfam" id="PF00735">
    <property type="entry name" value="Septin"/>
    <property type="match status" value="1"/>
</dbReference>
<dbReference type="PANTHER" id="PTHR32046:SF11">
    <property type="entry name" value="IMMUNE-ASSOCIATED NUCLEOTIDE-BINDING PROTEIN 10-LIKE"/>
    <property type="match status" value="1"/>
</dbReference>
<keyword evidence="2" id="KW-0175">Coiled coil</keyword>
<feature type="domain" description="Septin-type G" evidence="3">
    <location>
        <begin position="286"/>
        <end position="374"/>
    </location>
</feature>
<keyword evidence="5" id="KW-1185">Reference proteome</keyword>
<dbReference type="EMBL" id="LR899919">
    <property type="protein sequence ID" value="CAD7243297.1"/>
    <property type="molecule type" value="Genomic_DNA"/>
</dbReference>
<dbReference type="CDD" id="cd00882">
    <property type="entry name" value="Ras_like_GTPase"/>
    <property type="match status" value="1"/>
</dbReference>
<evidence type="ECO:0000313" key="4">
    <source>
        <dbReference type="EMBL" id="CAD7243297.1"/>
    </source>
</evidence>
<dbReference type="InterPro" id="IPR030379">
    <property type="entry name" value="G_SEPTIN_dom"/>
</dbReference>
<dbReference type="SUPFAM" id="SSF52540">
    <property type="entry name" value="P-loop containing nucleoside triphosphate hydrolases"/>
    <property type="match status" value="1"/>
</dbReference>
<keyword evidence="1" id="KW-0342">GTP-binding</keyword>
<organism evidence="4">
    <name type="scientific">Darwinula stevensoni</name>
    <dbReference type="NCBI Taxonomy" id="69355"/>
    <lineage>
        <taxon>Eukaryota</taxon>
        <taxon>Metazoa</taxon>
        <taxon>Ecdysozoa</taxon>
        <taxon>Arthropoda</taxon>
        <taxon>Crustacea</taxon>
        <taxon>Oligostraca</taxon>
        <taxon>Ostracoda</taxon>
        <taxon>Podocopa</taxon>
        <taxon>Podocopida</taxon>
        <taxon>Darwinulocopina</taxon>
        <taxon>Darwinuloidea</taxon>
        <taxon>Darwinulidae</taxon>
        <taxon>Darwinula</taxon>
    </lineage>
</organism>
<comment type="similarity">
    <text evidence="1">Belongs to the TRAFAC class TrmE-Era-EngA-EngB-Septin-like GTPase superfamily. Septin GTPase family.</text>
</comment>
<protein>
    <recommendedName>
        <fullName evidence="3">Septin-type G domain-containing protein</fullName>
    </recommendedName>
</protein>
<gene>
    <name evidence="4" type="ORF">DSTB1V02_LOCUS3222</name>
</gene>
<dbReference type="EMBL" id="CAJPEV010000402">
    <property type="protein sequence ID" value="CAG0884914.1"/>
    <property type="molecule type" value="Genomic_DNA"/>
</dbReference>
<evidence type="ECO:0000256" key="1">
    <source>
        <dbReference type="RuleBase" id="RU004560"/>
    </source>
</evidence>
<dbReference type="GO" id="GO:0005525">
    <property type="term" value="F:GTP binding"/>
    <property type="evidence" value="ECO:0007669"/>
    <property type="project" value="UniProtKB-KW"/>
</dbReference>
<dbReference type="Proteomes" id="UP000677054">
    <property type="component" value="Unassembled WGS sequence"/>
</dbReference>